<reference evidence="2" key="1">
    <citation type="journal article" date="2022" name="Int. J. Mol. Sci.">
        <title>Draft Genome of Tanacetum Coccineum: Genomic Comparison of Closely Related Tanacetum-Family Plants.</title>
        <authorList>
            <person name="Yamashiro T."/>
            <person name="Shiraishi A."/>
            <person name="Nakayama K."/>
            <person name="Satake H."/>
        </authorList>
    </citation>
    <scope>NUCLEOTIDE SEQUENCE</scope>
</reference>
<proteinExistence type="predicted"/>
<protein>
    <submittedName>
        <fullName evidence="2">Uncharacterized protein</fullName>
    </submittedName>
</protein>
<reference evidence="2" key="2">
    <citation type="submission" date="2022-01" db="EMBL/GenBank/DDBJ databases">
        <authorList>
            <person name="Yamashiro T."/>
            <person name="Shiraishi A."/>
            <person name="Satake H."/>
            <person name="Nakayama K."/>
        </authorList>
    </citation>
    <scope>NUCLEOTIDE SEQUENCE</scope>
</reference>
<dbReference type="EMBL" id="BQNB010018356">
    <property type="protein sequence ID" value="GJT73488.1"/>
    <property type="molecule type" value="Genomic_DNA"/>
</dbReference>
<evidence type="ECO:0000256" key="1">
    <source>
        <dbReference type="SAM" id="MobiDB-lite"/>
    </source>
</evidence>
<evidence type="ECO:0000313" key="2">
    <source>
        <dbReference type="EMBL" id="GJT73488.1"/>
    </source>
</evidence>
<feature type="region of interest" description="Disordered" evidence="1">
    <location>
        <begin position="98"/>
        <end position="124"/>
    </location>
</feature>
<comment type="caution">
    <text evidence="2">The sequence shown here is derived from an EMBL/GenBank/DDBJ whole genome shotgun (WGS) entry which is preliminary data.</text>
</comment>
<dbReference type="Proteomes" id="UP001151760">
    <property type="component" value="Unassembled WGS sequence"/>
</dbReference>
<organism evidence="2 3">
    <name type="scientific">Tanacetum coccineum</name>
    <dbReference type="NCBI Taxonomy" id="301880"/>
    <lineage>
        <taxon>Eukaryota</taxon>
        <taxon>Viridiplantae</taxon>
        <taxon>Streptophyta</taxon>
        <taxon>Embryophyta</taxon>
        <taxon>Tracheophyta</taxon>
        <taxon>Spermatophyta</taxon>
        <taxon>Magnoliopsida</taxon>
        <taxon>eudicotyledons</taxon>
        <taxon>Gunneridae</taxon>
        <taxon>Pentapetalae</taxon>
        <taxon>asterids</taxon>
        <taxon>campanulids</taxon>
        <taxon>Asterales</taxon>
        <taxon>Asteraceae</taxon>
        <taxon>Asteroideae</taxon>
        <taxon>Anthemideae</taxon>
        <taxon>Anthemidinae</taxon>
        <taxon>Tanacetum</taxon>
    </lineage>
</organism>
<sequence>MSYFSGTASRLRSYHFTYPERELTMEEILHKFINEGKREHEEMSAFINDFKTTNEILFKERDNSLIEPRFEVQKLLIIIESSLISNCEIKGVTTRGGKMTTQEVQKDDTNMNGEEPLEEARDKTVDSNEVLMKNQPHGTNAPIIQ</sequence>
<evidence type="ECO:0000313" key="3">
    <source>
        <dbReference type="Proteomes" id="UP001151760"/>
    </source>
</evidence>
<name>A0ABQ5GDU8_9ASTR</name>
<keyword evidence="3" id="KW-1185">Reference proteome</keyword>
<gene>
    <name evidence="2" type="ORF">Tco_1032774</name>
</gene>
<accession>A0ABQ5GDU8</accession>